<dbReference type="GeneTree" id="ENSGT01030000240167"/>
<dbReference type="Proteomes" id="UP000291022">
    <property type="component" value="Unassembled WGS sequence"/>
</dbReference>
<proteinExistence type="predicted"/>
<organism evidence="2 3">
    <name type="scientific">Ursus americanus</name>
    <name type="common">American black bear</name>
    <name type="synonym">Euarctos americanus</name>
    <dbReference type="NCBI Taxonomy" id="9643"/>
    <lineage>
        <taxon>Eukaryota</taxon>
        <taxon>Metazoa</taxon>
        <taxon>Chordata</taxon>
        <taxon>Craniata</taxon>
        <taxon>Vertebrata</taxon>
        <taxon>Euteleostomi</taxon>
        <taxon>Mammalia</taxon>
        <taxon>Eutheria</taxon>
        <taxon>Laurasiatheria</taxon>
        <taxon>Carnivora</taxon>
        <taxon>Caniformia</taxon>
        <taxon>Ursidae</taxon>
        <taxon>Ursus</taxon>
    </lineage>
</organism>
<reference evidence="2" key="2">
    <citation type="submission" date="2025-08" db="UniProtKB">
        <authorList>
            <consortium name="Ensembl"/>
        </authorList>
    </citation>
    <scope>IDENTIFICATION</scope>
</reference>
<evidence type="ECO:0000313" key="2">
    <source>
        <dbReference type="Ensembl" id="ENSUAMP00000036018.1"/>
    </source>
</evidence>
<sequence>MVLAGPAFRVAPPSQPVGHRPAGARGRAAGTGDGGPRLGTGRGRPGVSATPAPLLRRKKTTDYRNMAAGPPAAAVVPELRAAHFRYGCSPNP</sequence>
<protein>
    <submittedName>
        <fullName evidence="2">Uncharacterized protein</fullName>
    </submittedName>
</protein>
<evidence type="ECO:0000313" key="3">
    <source>
        <dbReference type="Proteomes" id="UP000291022"/>
    </source>
</evidence>
<dbReference type="OMA" id="AHFRYGC"/>
<dbReference type="AlphaFoldDB" id="A0A452ST17"/>
<feature type="compositionally biased region" description="Low complexity" evidence="1">
    <location>
        <begin position="18"/>
        <end position="28"/>
    </location>
</feature>
<feature type="region of interest" description="Disordered" evidence="1">
    <location>
        <begin position="1"/>
        <end position="65"/>
    </location>
</feature>
<keyword evidence="3" id="KW-1185">Reference proteome</keyword>
<reference evidence="2" key="3">
    <citation type="submission" date="2025-09" db="UniProtKB">
        <authorList>
            <consortium name="Ensembl"/>
        </authorList>
    </citation>
    <scope>IDENTIFICATION</scope>
</reference>
<dbReference type="Ensembl" id="ENSUAMT00000040094.1">
    <property type="protein sequence ID" value="ENSUAMP00000036018.1"/>
    <property type="gene ID" value="ENSUAMG00000027317.1"/>
</dbReference>
<feature type="compositionally biased region" description="Gly residues" evidence="1">
    <location>
        <begin position="29"/>
        <end position="44"/>
    </location>
</feature>
<name>A0A452ST17_URSAM</name>
<evidence type="ECO:0000256" key="1">
    <source>
        <dbReference type="SAM" id="MobiDB-lite"/>
    </source>
</evidence>
<accession>A0A452ST17</accession>
<reference evidence="3" key="1">
    <citation type="submission" date="2016-06" db="EMBL/GenBank/DDBJ databases">
        <title>De novo assembly and RNA-Seq shows season-dependent expression and editing in black bear kidneys.</title>
        <authorList>
            <person name="Korstanje R."/>
            <person name="Srivastava A."/>
            <person name="Sarsani V.K."/>
            <person name="Sheehan S.M."/>
            <person name="Seger R.L."/>
            <person name="Barter M.E."/>
            <person name="Lindqvist C."/>
            <person name="Brody L.C."/>
            <person name="Mullikin J.C."/>
        </authorList>
    </citation>
    <scope>NUCLEOTIDE SEQUENCE [LARGE SCALE GENOMIC DNA]</scope>
</reference>